<dbReference type="RefSeq" id="WP_160753076.1">
    <property type="nucleotide sequence ID" value="NZ_WTYA01000005.1"/>
</dbReference>
<reference evidence="2 3" key="1">
    <citation type="submission" date="2019-12" db="EMBL/GenBank/DDBJ databases">
        <title>Genomic-based taxomic classification of the family Erythrobacteraceae.</title>
        <authorList>
            <person name="Xu L."/>
        </authorList>
    </citation>
    <scope>NUCLEOTIDE SEQUENCE [LARGE SCALE GENOMIC DNA]</scope>
    <source>
        <strain evidence="2 3">KEMB 9005-328</strain>
    </source>
</reference>
<dbReference type="OrthoDB" id="5348860at2"/>
<comment type="caution">
    <text evidence="2">The sequence shown here is derived from an EMBL/GenBank/DDBJ whole genome shotgun (WGS) entry which is preliminary data.</text>
</comment>
<dbReference type="Proteomes" id="UP000439780">
    <property type="component" value="Unassembled WGS sequence"/>
</dbReference>
<evidence type="ECO:0000313" key="2">
    <source>
        <dbReference type="EMBL" id="MXP28801.1"/>
    </source>
</evidence>
<evidence type="ECO:0000313" key="3">
    <source>
        <dbReference type="Proteomes" id="UP000439780"/>
    </source>
</evidence>
<feature type="compositionally biased region" description="Low complexity" evidence="1">
    <location>
        <begin position="35"/>
        <end position="49"/>
    </location>
</feature>
<keyword evidence="3" id="KW-1185">Reference proteome</keyword>
<feature type="region of interest" description="Disordered" evidence="1">
    <location>
        <begin position="28"/>
        <end position="51"/>
    </location>
</feature>
<organism evidence="2 3">
    <name type="scientific">Qipengyuania algicida</name>
    <dbReference type="NCBI Taxonomy" id="1836209"/>
    <lineage>
        <taxon>Bacteria</taxon>
        <taxon>Pseudomonadati</taxon>
        <taxon>Pseudomonadota</taxon>
        <taxon>Alphaproteobacteria</taxon>
        <taxon>Sphingomonadales</taxon>
        <taxon>Erythrobacteraceae</taxon>
        <taxon>Qipengyuania</taxon>
    </lineage>
</organism>
<proteinExistence type="predicted"/>
<dbReference type="PROSITE" id="PS51257">
    <property type="entry name" value="PROKAR_LIPOPROTEIN"/>
    <property type="match status" value="1"/>
</dbReference>
<gene>
    <name evidence="2" type="ORF">GRI58_08200</name>
</gene>
<protein>
    <recommendedName>
        <fullName evidence="4">Lipoprotein</fullName>
    </recommendedName>
</protein>
<accession>A0A845AIR1</accession>
<sequence>MWSGGREIGIVLVAGALAGCSARPDQQAVAPTHKASAAPSGPSGSTASSDVNDSDIARRVQSWVKAQNADSGPLMIRWGEADLDGDSTKEVLVYVGGPMMCGSGGCTLDVLKAEPDGFTRIGALSVSQLPVGVLDSNSHGMRDLAVTTYGGGAPEQIMRVPFDGKKYASNPTVKPATPVDTIGTEVIAAGPLEKLD</sequence>
<dbReference type="EMBL" id="WTYA01000005">
    <property type="protein sequence ID" value="MXP28801.1"/>
    <property type="molecule type" value="Genomic_DNA"/>
</dbReference>
<dbReference type="AlphaFoldDB" id="A0A845AIR1"/>
<name>A0A845AIR1_9SPHN</name>
<evidence type="ECO:0000256" key="1">
    <source>
        <dbReference type="SAM" id="MobiDB-lite"/>
    </source>
</evidence>
<evidence type="ECO:0008006" key="4">
    <source>
        <dbReference type="Google" id="ProtNLM"/>
    </source>
</evidence>